<gene>
    <name evidence="14" type="ORF">PFL1_05042</name>
</gene>
<evidence type="ECO:0000256" key="11">
    <source>
        <dbReference type="SAM" id="MobiDB-lite"/>
    </source>
</evidence>
<feature type="compositionally biased region" description="Basic and acidic residues" evidence="11">
    <location>
        <begin position="350"/>
        <end position="371"/>
    </location>
</feature>
<feature type="compositionally biased region" description="Polar residues" evidence="11">
    <location>
        <begin position="55"/>
        <end position="69"/>
    </location>
</feature>
<evidence type="ECO:0000256" key="2">
    <source>
        <dbReference type="ARBA" id="ARBA00022448"/>
    </source>
</evidence>
<dbReference type="HOGENOM" id="CLU_260109_0_0_1"/>
<feature type="region of interest" description="Disordered" evidence="11">
    <location>
        <begin position="711"/>
        <end position="733"/>
    </location>
</feature>
<feature type="region of interest" description="Disordered" evidence="11">
    <location>
        <begin position="1102"/>
        <end position="1208"/>
    </location>
</feature>
<accession>A0A061H513</accession>
<dbReference type="GO" id="GO:0006869">
    <property type="term" value="P:lipid transport"/>
    <property type="evidence" value="ECO:0007669"/>
    <property type="project" value="UniProtKB-KW"/>
</dbReference>
<evidence type="ECO:0000256" key="7">
    <source>
        <dbReference type="ARBA" id="ARBA00022989"/>
    </source>
</evidence>
<evidence type="ECO:0000313" key="15">
    <source>
        <dbReference type="Proteomes" id="UP000053664"/>
    </source>
</evidence>
<dbReference type="PROSITE" id="PS50004">
    <property type="entry name" value="C2"/>
    <property type="match status" value="2"/>
</dbReference>
<evidence type="ECO:0000256" key="5">
    <source>
        <dbReference type="ARBA" id="ARBA00022737"/>
    </source>
</evidence>
<evidence type="ECO:0000256" key="9">
    <source>
        <dbReference type="ARBA" id="ARBA00023121"/>
    </source>
</evidence>
<dbReference type="SMART" id="SM00239">
    <property type="entry name" value="C2"/>
    <property type="match status" value="2"/>
</dbReference>
<dbReference type="InterPro" id="IPR000008">
    <property type="entry name" value="C2_dom"/>
</dbReference>
<feature type="domain" description="SMP-LTD" evidence="13">
    <location>
        <begin position="282"/>
        <end position="544"/>
    </location>
</feature>
<evidence type="ECO:0000256" key="10">
    <source>
        <dbReference type="ARBA" id="ARBA00023136"/>
    </source>
</evidence>
<reference evidence="14 15" key="1">
    <citation type="journal article" date="2013" name="Plant Cell">
        <title>The transition from a phytopathogenic smut ancestor to an anamorphic biocontrol agent deciphered by comparative whole-genome analysis.</title>
        <authorList>
            <person name="Lefebvre F."/>
            <person name="Joly D.L."/>
            <person name="Labbe C."/>
            <person name="Teichmann B."/>
            <person name="Linning R."/>
            <person name="Belzile F."/>
            <person name="Bakkeren G."/>
            <person name="Belanger R.R."/>
        </authorList>
    </citation>
    <scope>NUCLEOTIDE SEQUENCE [LARGE SCALE GENOMIC DNA]</scope>
    <source>
        <strain evidence="14 15">PF-1</strain>
    </source>
</reference>
<keyword evidence="8" id="KW-0445">Lipid transport</keyword>
<proteinExistence type="predicted"/>
<keyword evidence="6" id="KW-0256">Endoplasmic reticulum</keyword>
<keyword evidence="3" id="KW-0597">Phosphoprotein</keyword>
<keyword evidence="9" id="KW-0446">Lipid-binding</keyword>
<feature type="compositionally biased region" description="Low complexity" evidence="11">
    <location>
        <begin position="1114"/>
        <end position="1125"/>
    </location>
</feature>
<feature type="compositionally biased region" description="Acidic residues" evidence="11">
    <location>
        <begin position="1159"/>
        <end position="1169"/>
    </location>
</feature>
<feature type="compositionally biased region" description="Basic and acidic residues" evidence="11">
    <location>
        <begin position="124"/>
        <end position="138"/>
    </location>
</feature>
<dbReference type="SUPFAM" id="SSF49562">
    <property type="entry name" value="C2 domain (Calcium/lipid-binding domain, CaLB)"/>
    <property type="match status" value="2"/>
</dbReference>
<feature type="compositionally biased region" description="Low complexity" evidence="11">
    <location>
        <begin position="1147"/>
        <end position="1158"/>
    </location>
</feature>
<dbReference type="GO" id="GO:0008289">
    <property type="term" value="F:lipid binding"/>
    <property type="evidence" value="ECO:0007669"/>
    <property type="project" value="UniProtKB-KW"/>
</dbReference>
<dbReference type="eggNOG" id="KOG1012">
    <property type="taxonomic scope" value="Eukaryota"/>
</dbReference>
<feature type="compositionally biased region" description="Basic and acidic residues" evidence="11">
    <location>
        <begin position="31"/>
        <end position="53"/>
    </location>
</feature>
<evidence type="ECO:0000256" key="3">
    <source>
        <dbReference type="ARBA" id="ARBA00022553"/>
    </source>
</evidence>
<dbReference type="GO" id="GO:0005789">
    <property type="term" value="C:endoplasmic reticulum membrane"/>
    <property type="evidence" value="ECO:0007669"/>
    <property type="project" value="UniProtKB-SubCell"/>
</dbReference>
<dbReference type="EMBL" id="KE361639">
    <property type="protein sequence ID" value="EPQ27504.1"/>
    <property type="molecule type" value="Genomic_DNA"/>
</dbReference>
<sequence>MPADSPADMAQSQSSSHHHSSGFHPFRSIKHHLEGHDHDGDHDHDRNGHDKASDVPQSGEAQQATQQVASDIDAPTESQRQSIAADEARMNPHKDRGGQAAEVFQGRSADWRTVQDPITRAPLRQRDVTEQDYRRGLDQSDSVQDGIRVPQPGATSQSHNRDDDKATPKDPSEIPEHPAGAPSVQKGGSALIYQLPTTAPSEGIVSRVFRSMARTEAVLFAGWSVLSLATNPRISTALTLAAGGVFGGWIQHLVYRRVIDGLRDNELERERRRGQAVDAAKVPESAEWLNSFLKVLWPQINSEMFDGIADTLEDVLQASLPAFVNSVKVSEITQGTTSLRILAVRRLPDGRKVDKSSPKQKHKMDGEKHASEAAQQLGLVDESKREIEEAIKANERKPGEPLALDEEEDDGAEYINLEIAFAYRPPAHTGGDPYKVPIHKRTSAHMLLSFFVKTGVVNAPIPVNVSLRGLVGTLRIRIQLTSQAPFLGKSTLSFVGLPRVEIDAAPLRAVSIMDVPVISKFVQNAIDAAMATYTAPGSLDLDLSQLISGDDIKREIAALGAIVIFIESAEAVERSDALFGSSDPYVTVSFSRYGKVLYCTRVVLDDLNPRWHEYTAILLHPEVVKAGERVALELRDSDRTSSDDLLGRAEVSLTELLQNPGELIERTDELKGDTPGSKRGGRITWRAGYYPKAPVNTKLSRFEQILDVGNDGAAAKDDGRDSKGTQATPKPIEEELLHRAEKAGKVPVEYTPPDPSLPSGILSVTVHQIAALDVPQRSESKVRRRKLFEPGQEVHDEIGDASPEAPSSYVEVLICDALVYRTRTKMQSRAPIFQAGTERFVRDWQTSTVVFAVREARINEADPIIGVVALRLEALFRDKSQSTDWYPISGGIGSGRIRLSVLFRSVDCRLERPLRGFDIGTVQVHDAVTLHSVDAQTRSDLGGCYLKLRTIAGKASISSTASSKHSGGTGDDAVVWTLSDKKNPLRLPVHRRHASALLVEWRAKNQLRKTTVWAVAAVWLTEIADSIVGGSGSGSGSDTGGNKVATIQVPVWDGKDAKVLSRLKQNFQSFHDASQGEALGGKRVATLELKLGFRAGIDRTHTKFAAPRPDTRAAMEAWRASAASSGTEAMAQAEIEEQYGGGGGGDTSSDSSDSSDSSSDNDDEDESGDEVGGSGRRGMLRRMNRDRKEKEEWTQIQDGSGARELKPVRMVDQLKEKAMDTVEKVKSELDTSKNKLGGQVETEV</sequence>
<keyword evidence="7" id="KW-1133">Transmembrane helix</keyword>
<keyword evidence="5" id="KW-0677">Repeat</keyword>
<dbReference type="RefSeq" id="XP_007880762.1">
    <property type="nucleotide sequence ID" value="XM_007882571.1"/>
</dbReference>
<dbReference type="Pfam" id="PF25331">
    <property type="entry name" value="C2_Mug190_3rd"/>
    <property type="match status" value="1"/>
</dbReference>
<dbReference type="Pfam" id="PF00168">
    <property type="entry name" value="C2"/>
    <property type="match status" value="2"/>
</dbReference>
<keyword evidence="2" id="KW-0813">Transport</keyword>
<feature type="region of interest" description="Disordered" evidence="11">
    <location>
        <begin position="350"/>
        <end position="373"/>
    </location>
</feature>
<evidence type="ECO:0000256" key="1">
    <source>
        <dbReference type="ARBA" id="ARBA00004586"/>
    </source>
</evidence>
<dbReference type="GeneID" id="19319141"/>
<protein>
    <recommendedName>
        <fullName evidence="16">C2 domain-containing protein</fullName>
    </recommendedName>
</protein>
<evidence type="ECO:0000259" key="12">
    <source>
        <dbReference type="PROSITE" id="PS50004"/>
    </source>
</evidence>
<feature type="domain" description="C2" evidence="12">
    <location>
        <begin position="742"/>
        <end position="886"/>
    </location>
</feature>
<dbReference type="KEGG" id="pfp:PFL1_05042"/>
<dbReference type="AlphaFoldDB" id="A0A061H513"/>
<dbReference type="Pfam" id="PF25669">
    <property type="entry name" value="SMP_MUG190-like"/>
    <property type="match status" value="1"/>
</dbReference>
<dbReference type="GO" id="GO:0061817">
    <property type="term" value="P:endoplasmic reticulum-plasma membrane tethering"/>
    <property type="evidence" value="ECO:0007669"/>
    <property type="project" value="InterPro"/>
</dbReference>
<dbReference type="InterPro" id="IPR035892">
    <property type="entry name" value="C2_domain_sf"/>
</dbReference>
<feature type="compositionally biased region" description="Basic and acidic residues" evidence="11">
    <location>
        <begin position="714"/>
        <end position="723"/>
    </location>
</feature>
<evidence type="ECO:0008006" key="16">
    <source>
        <dbReference type="Google" id="ProtNLM"/>
    </source>
</evidence>
<dbReference type="CDD" id="cd21676">
    <property type="entry name" value="SMP_Mug190"/>
    <property type="match status" value="1"/>
</dbReference>
<feature type="compositionally biased region" description="Basic and acidic residues" evidence="11">
    <location>
        <begin position="86"/>
        <end position="97"/>
    </location>
</feature>
<keyword evidence="10" id="KW-0472">Membrane</keyword>
<dbReference type="Gene3D" id="2.60.40.150">
    <property type="entry name" value="C2 domain"/>
    <property type="match status" value="2"/>
</dbReference>
<dbReference type="PANTHER" id="PTHR47348">
    <property type="entry name" value="MEIOTICALLY UP-REGULATED GENE 190 PROTEIN"/>
    <property type="match status" value="1"/>
</dbReference>
<dbReference type="PANTHER" id="PTHR47348:SF3">
    <property type="entry name" value="MEIOTICALLY UP-REGULATED GENE 190 PROTEIN"/>
    <property type="match status" value="1"/>
</dbReference>
<dbReference type="InterPro" id="IPR031468">
    <property type="entry name" value="SMP_LBD"/>
</dbReference>
<evidence type="ECO:0000256" key="8">
    <source>
        <dbReference type="ARBA" id="ARBA00023055"/>
    </source>
</evidence>
<dbReference type="PROSITE" id="PS51847">
    <property type="entry name" value="SMP"/>
    <property type="match status" value="1"/>
</dbReference>
<dbReference type="CDD" id="cd04052">
    <property type="entry name" value="C2B_Tricalbin-like"/>
    <property type="match status" value="1"/>
</dbReference>
<feature type="compositionally biased region" description="Basic and acidic residues" evidence="11">
    <location>
        <begin position="159"/>
        <end position="176"/>
    </location>
</feature>
<evidence type="ECO:0000259" key="13">
    <source>
        <dbReference type="PROSITE" id="PS51847"/>
    </source>
</evidence>
<keyword evidence="4" id="KW-0812">Transmembrane</keyword>
<evidence type="ECO:0000256" key="6">
    <source>
        <dbReference type="ARBA" id="ARBA00022824"/>
    </source>
</evidence>
<feature type="domain" description="C2" evidence="12">
    <location>
        <begin position="535"/>
        <end position="668"/>
    </location>
</feature>
<comment type="subcellular location">
    <subcellularLocation>
        <location evidence="1">Endoplasmic reticulum membrane</location>
    </subcellularLocation>
</comment>
<dbReference type="Proteomes" id="UP000053664">
    <property type="component" value="Unassembled WGS sequence"/>
</dbReference>
<name>A0A061H513_9BASI</name>
<evidence type="ECO:0000313" key="14">
    <source>
        <dbReference type="EMBL" id="EPQ27504.1"/>
    </source>
</evidence>
<dbReference type="InterPro" id="IPR037765">
    <property type="entry name" value="C2B_Tricalbin"/>
</dbReference>
<organism evidence="14 15">
    <name type="scientific">Pseudozyma flocculosa PF-1</name>
    <dbReference type="NCBI Taxonomy" id="1277687"/>
    <lineage>
        <taxon>Eukaryota</taxon>
        <taxon>Fungi</taxon>
        <taxon>Dikarya</taxon>
        <taxon>Basidiomycota</taxon>
        <taxon>Ustilaginomycotina</taxon>
        <taxon>Ustilaginomycetes</taxon>
        <taxon>Ustilaginales</taxon>
        <taxon>Ustilaginaceae</taxon>
        <taxon>Pseudozyma</taxon>
    </lineage>
</organism>
<dbReference type="InterPro" id="IPR057349">
    <property type="entry name" value="C2_Mug190_3rd"/>
</dbReference>
<feature type="region of interest" description="Disordered" evidence="11">
    <location>
        <begin position="1"/>
        <end position="186"/>
    </location>
</feature>
<evidence type="ECO:0000256" key="4">
    <source>
        <dbReference type="ARBA" id="ARBA00022692"/>
    </source>
</evidence>